<evidence type="ECO:0000313" key="1">
    <source>
        <dbReference type="EMBL" id="QKZ17332.1"/>
    </source>
</evidence>
<organism evidence="1 2">
    <name type="scientific">Streptomyces chartreusis</name>
    <dbReference type="NCBI Taxonomy" id="1969"/>
    <lineage>
        <taxon>Bacteria</taxon>
        <taxon>Bacillati</taxon>
        <taxon>Actinomycetota</taxon>
        <taxon>Actinomycetes</taxon>
        <taxon>Kitasatosporales</taxon>
        <taxon>Streptomycetaceae</taxon>
        <taxon>Streptomyces</taxon>
    </lineage>
</organism>
<dbReference type="RefSeq" id="WP_163017073.1">
    <property type="nucleotide sequence ID" value="NZ_CBDRGH010000024.1"/>
</dbReference>
<reference evidence="1 2" key="1">
    <citation type="submission" date="2020-06" db="EMBL/GenBank/DDBJ databases">
        <title>Genome mining for natural products.</title>
        <authorList>
            <person name="Zhang B."/>
            <person name="Shi J."/>
            <person name="Ge H."/>
        </authorList>
    </citation>
    <scope>NUCLEOTIDE SEQUENCE [LARGE SCALE GENOMIC DNA]</scope>
    <source>
        <strain evidence="1 2">NA02069</strain>
    </source>
</reference>
<dbReference type="SFLD" id="SFLDS00003">
    <property type="entry name" value="Haloacid_Dehalogenase"/>
    <property type="match status" value="1"/>
</dbReference>
<evidence type="ECO:0000313" key="2">
    <source>
        <dbReference type="Proteomes" id="UP000509418"/>
    </source>
</evidence>
<sequence>MTVKGVIFDFAGTLFRHDRETGWLEGVPASTDAWDAEEREAFRTRFAAPAQLSNELPPEARAAWEKRDLHPVFHRAAYLSLLQAAGAREPGLSELLYQRLIDPMYWKPYQDTCLVLRKLNDMNIPVVVASNIAWDIRTVFDLHSVTHLISSFLMSYVEGTTKPDPQIFLTACERMGIPPQDALMVGDDEQSDGGAAALGIQVKIVSPLHPNDRSGALLGALAAHGLV</sequence>
<dbReference type="InterPro" id="IPR023214">
    <property type="entry name" value="HAD_sf"/>
</dbReference>
<name>A0A7H8T2P1_STRCX</name>
<dbReference type="PRINTS" id="PR00413">
    <property type="entry name" value="HADHALOGNASE"/>
</dbReference>
<dbReference type="AlphaFoldDB" id="A0A7H8T2P1"/>
<dbReference type="SUPFAM" id="SSF56784">
    <property type="entry name" value="HAD-like"/>
    <property type="match status" value="1"/>
</dbReference>
<dbReference type="PANTHER" id="PTHR46649:SF4">
    <property type="entry name" value="HALOACID DEHALOGENASE-LIKE HYDROLASE (HAD) SUPERFAMILY PROTEIN"/>
    <property type="match status" value="1"/>
</dbReference>
<dbReference type="InterPro" id="IPR006439">
    <property type="entry name" value="HAD-SF_hydro_IA"/>
</dbReference>
<dbReference type="NCBIfam" id="TIGR01549">
    <property type="entry name" value="HAD-SF-IA-v1"/>
    <property type="match status" value="1"/>
</dbReference>
<proteinExistence type="predicted"/>
<keyword evidence="1" id="KW-0378">Hydrolase</keyword>
<dbReference type="PANTHER" id="PTHR46649">
    <property type="match status" value="1"/>
</dbReference>
<dbReference type="EMBL" id="CP056041">
    <property type="protein sequence ID" value="QKZ17332.1"/>
    <property type="molecule type" value="Genomic_DNA"/>
</dbReference>
<dbReference type="SFLD" id="SFLDG01129">
    <property type="entry name" value="C1.5:_HAD__Beta-PGM__Phosphata"/>
    <property type="match status" value="1"/>
</dbReference>
<dbReference type="GO" id="GO:0016787">
    <property type="term" value="F:hydrolase activity"/>
    <property type="evidence" value="ECO:0007669"/>
    <property type="project" value="UniProtKB-KW"/>
</dbReference>
<accession>A0A7H8T2P1</accession>
<keyword evidence="2" id="KW-1185">Reference proteome</keyword>
<dbReference type="Gene3D" id="3.40.50.1000">
    <property type="entry name" value="HAD superfamily/HAD-like"/>
    <property type="match status" value="1"/>
</dbReference>
<gene>
    <name evidence="1" type="ORF">HUT05_08200</name>
</gene>
<dbReference type="InterPro" id="IPR036412">
    <property type="entry name" value="HAD-like_sf"/>
</dbReference>
<dbReference type="Pfam" id="PF00702">
    <property type="entry name" value="Hydrolase"/>
    <property type="match status" value="1"/>
</dbReference>
<protein>
    <submittedName>
        <fullName evidence="1">HAD-IA family hydrolase</fullName>
    </submittedName>
</protein>
<dbReference type="Proteomes" id="UP000509418">
    <property type="component" value="Chromosome"/>
</dbReference>